<dbReference type="GO" id="GO:0005886">
    <property type="term" value="C:plasma membrane"/>
    <property type="evidence" value="ECO:0007669"/>
    <property type="project" value="UniProtKB-SubCell"/>
</dbReference>
<keyword evidence="3" id="KW-0812">Transmembrane</keyword>
<comment type="function">
    <text evidence="1">Probable aspartic protease that is responsible for the proteolytic cleavage of the RNA polymerase sigma E factor (SigE/spoIIGB) to yield the active peptide in the mother cell during sporulation. Responds to a signal from the forespore that is triggered by the extracellular signal protein SpoIIR.</text>
</comment>
<keyword evidence="5" id="KW-1185">Reference proteome</keyword>
<keyword evidence="1" id="KW-1003">Cell membrane</keyword>
<proteinExistence type="inferred from homology"/>
<gene>
    <name evidence="4" type="ORF">H8702_08465</name>
</gene>
<name>A0A8J6P7X1_9FIRM</name>
<feature type="transmembrane region" description="Helical" evidence="3">
    <location>
        <begin position="6"/>
        <end position="27"/>
    </location>
</feature>
<evidence type="ECO:0000313" key="4">
    <source>
        <dbReference type="EMBL" id="MBC8611145.1"/>
    </source>
</evidence>
<keyword evidence="1" id="KW-0064">Aspartyl protease</keyword>
<keyword evidence="1 3" id="KW-0472">Membrane</keyword>
<keyword evidence="1" id="KW-0645">Protease</keyword>
<feature type="transmembrane region" description="Helical" evidence="3">
    <location>
        <begin position="34"/>
        <end position="52"/>
    </location>
</feature>
<dbReference type="Pfam" id="PF03419">
    <property type="entry name" value="Peptidase_U4"/>
    <property type="match status" value="1"/>
</dbReference>
<evidence type="ECO:0000256" key="1">
    <source>
        <dbReference type="PIRNR" id="PIRNR018571"/>
    </source>
</evidence>
<comment type="similarity">
    <text evidence="1">Belongs to the peptidase U4 family.</text>
</comment>
<dbReference type="Proteomes" id="UP000632659">
    <property type="component" value="Unassembled WGS sequence"/>
</dbReference>
<evidence type="ECO:0000256" key="2">
    <source>
        <dbReference type="PIRSR" id="PIRSR018571-1"/>
    </source>
</evidence>
<keyword evidence="1" id="KW-0749">Sporulation</keyword>
<feature type="active site" evidence="2">
    <location>
        <position position="176"/>
    </location>
</feature>
<feature type="transmembrane region" description="Helical" evidence="3">
    <location>
        <begin position="58"/>
        <end position="78"/>
    </location>
</feature>
<organism evidence="4 5">
    <name type="scientific">Massiliimalia timonensis</name>
    <dbReference type="NCBI Taxonomy" id="1987501"/>
    <lineage>
        <taxon>Bacteria</taxon>
        <taxon>Bacillati</taxon>
        <taxon>Bacillota</taxon>
        <taxon>Clostridia</taxon>
        <taxon>Eubacteriales</taxon>
        <taxon>Oscillospiraceae</taxon>
        <taxon>Massiliimalia</taxon>
    </lineage>
</organism>
<comment type="subcellular location">
    <subcellularLocation>
        <location evidence="1">Cell membrane</location>
    </subcellularLocation>
</comment>
<dbReference type="GO" id="GO:0030436">
    <property type="term" value="P:asexual sporulation"/>
    <property type="evidence" value="ECO:0007669"/>
    <property type="project" value="InterPro"/>
</dbReference>
<comment type="caution">
    <text evidence="4">The sequence shown here is derived from an EMBL/GenBank/DDBJ whole genome shotgun (WGS) entry which is preliminary data.</text>
</comment>
<dbReference type="PIRSF" id="PIRSF018571">
    <property type="entry name" value="SpoIIGA"/>
    <property type="match status" value="1"/>
</dbReference>
<accession>A0A8J6P7X1</accession>
<reference evidence="4" key="1">
    <citation type="submission" date="2020-08" db="EMBL/GenBank/DDBJ databases">
        <title>Genome public.</title>
        <authorList>
            <person name="Liu C."/>
            <person name="Sun Q."/>
        </authorList>
    </citation>
    <scope>NUCLEOTIDE SEQUENCE</scope>
    <source>
        <strain evidence="4">NSJ-15</strain>
    </source>
</reference>
<protein>
    <recommendedName>
        <fullName evidence="1">Sporulation sigma-E factor-processing peptidase</fullName>
        <ecNumber evidence="1">3.4.23.-</ecNumber>
    </recommendedName>
    <alternativeName>
        <fullName evidence="1">Membrane-associated aspartic protease</fullName>
    </alternativeName>
    <alternativeName>
        <fullName evidence="1">Stage II sporulation protein GA</fullName>
    </alternativeName>
</protein>
<dbReference type="GO" id="GO:0004190">
    <property type="term" value="F:aspartic-type endopeptidase activity"/>
    <property type="evidence" value="ECO:0007669"/>
    <property type="project" value="UniProtKB-KW"/>
</dbReference>
<dbReference type="GO" id="GO:0030435">
    <property type="term" value="P:sporulation resulting in formation of a cellular spore"/>
    <property type="evidence" value="ECO:0007669"/>
    <property type="project" value="UniProtKB-KW"/>
</dbReference>
<keyword evidence="1" id="KW-0378">Hydrolase</keyword>
<dbReference type="AlphaFoldDB" id="A0A8J6P7X1"/>
<dbReference type="EC" id="3.4.23.-" evidence="1"/>
<dbReference type="InterPro" id="IPR005081">
    <property type="entry name" value="SpoIIGA"/>
</dbReference>
<feature type="transmembrane region" description="Helical" evidence="3">
    <location>
        <begin position="90"/>
        <end position="109"/>
    </location>
</feature>
<feature type="transmembrane region" description="Helical" evidence="3">
    <location>
        <begin position="121"/>
        <end position="144"/>
    </location>
</feature>
<dbReference type="OrthoDB" id="2690199at2"/>
<dbReference type="RefSeq" id="WP_093988784.1">
    <property type="nucleotide sequence ID" value="NZ_FYDD01000003.1"/>
</dbReference>
<dbReference type="GO" id="GO:0006508">
    <property type="term" value="P:proteolysis"/>
    <property type="evidence" value="ECO:0007669"/>
    <property type="project" value="UniProtKB-KW"/>
</dbReference>
<sequence>MVIYLDVLVFINIFVTYFLLLSSGFLLHRKAKKWRTACGAIFGGLSALVIFLPPMPGVFLLLEKLLISVVLVLIVFGFENWKWFLKQTASFYLVSFVYAGAMSALWFFITPAGMSYRNGVAYFNISAAILVISTVVVYLVLCLAEHFLHRTPKEGQMLFVRLDYGGREAMVRAFVDTGNQLQDIMSGLPVVVCELKALKGCLPDEVYFALQQHKVEEIQGEQWKAKVRVLPMNAVTGTGTLVGLKPDHIWIEQEHASKEVQAIVGFTDQPLSDGDFSMLVGTSLLENT</sequence>
<dbReference type="EMBL" id="JACRTL010000004">
    <property type="protein sequence ID" value="MBC8611145.1"/>
    <property type="molecule type" value="Genomic_DNA"/>
</dbReference>
<keyword evidence="3" id="KW-1133">Transmembrane helix</keyword>
<evidence type="ECO:0000313" key="5">
    <source>
        <dbReference type="Proteomes" id="UP000632659"/>
    </source>
</evidence>
<evidence type="ECO:0000256" key="3">
    <source>
        <dbReference type="SAM" id="Phobius"/>
    </source>
</evidence>